<reference evidence="4" key="1">
    <citation type="submission" date="2017-06" db="EMBL/GenBank/DDBJ databases">
        <authorList>
            <person name="Varghese N."/>
            <person name="Submissions S."/>
        </authorList>
    </citation>
    <scope>NUCLEOTIDE SEQUENCE [LARGE SCALE GENOMIC DNA]</scope>
    <source>
        <strain evidence="4">DSM 44485</strain>
    </source>
</reference>
<dbReference type="Proteomes" id="UP000198420">
    <property type="component" value="Unassembled WGS sequence"/>
</dbReference>
<dbReference type="AlphaFoldDB" id="A0A239CNP9"/>
<proteinExistence type="predicted"/>
<evidence type="ECO:0000313" key="3">
    <source>
        <dbReference type="EMBL" id="SNS21886.1"/>
    </source>
</evidence>
<evidence type="ECO:0000256" key="2">
    <source>
        <dbReference type="SAM" id="Phobius"/>
    </source>
</evidence>
<accession>A0A239CNP9</accession>
<dbReference type="RefSeq" id="WP_143227359.1">
    <property type="nucleotide sequence ID" value="NZ_FZNP01000013.1"/>
</dbReference>
<name>A0A239CNP9_9ACTN</name>
<organism evidence="3 4">
    <name type="scientific">Actinomadura mexicana</name>
    <dbReference type="NCBI Taxonomy" id="134959"/>
    <lineage>
        <taxon>Bacteria</taxon>
        <taxon>Bacillati</taxon>
        <taxon>Actinomycetota</taxon>
        <taxon>Actinomycetes</taxon>
        <taxon>Streptosporangiales</taxon>
        <taxon>Thermomonosporaceae</taxon>
        <taxon>Actinomadura</taxon>
    </lineage>
</organism>
<dbReference type="EMBL" id="FZNP01000013">
    <property type="protein sequence ID" value="SNS21886.1"/>
    <property type="molecule type" value="Genomic_DNA"/>
</dbReference>
<feature type="region of interest" description="Disordered" evidence="1">
    <location>
        <begin position="1"/>
        <end position="26"/>
    </location>
</feature>
<feature type="transmembrane region" description="Helical" evidence="2">
    <location>
        <begin position="189"/>
        <end position="211"/>
    </location>
</feature>
<evidence type="ECO:0000313" key="4">
    <source>
        <dbReference type="Proteomes" id="UP000198420"/>
    </source>
</evidence>
<keyword evidence="4" id="KW-1185">Reference proteome</keyword>
<protein>
    <submittedName>
        <fullName evidence="3">Capsular polysaccharide biosynthesis protein</fullName>
    </submittedName>
</protein>
<keyword evidence="2" id="KW-0472">Membrane</keyword>
<sequence length="264" mass="26658">MMQRRDARRRPPRPPRSVRRAGRVGPAARRLRGRITVTARRFGPPIAFVLAGLLGGLGYALFAPTTYTATAFVLVVESGEGRSGPAAVSFAQAFGRLAPLPETLAYSSLPLPDGGNGSTREHIQASTSPDTPLIKLAGSGRTARDAAAFANAAADALVRYGTSHRSDTGVRVALMTLAEPPAAPSSPNLPLGVAVGTASGVLLAGLAAAVTSGRRGPAGRRERGRIPSMAGTTAGTTAGTAAGTAADTAAVPGPVHTGRVEVGS</sequence>
<gene>
    <name evidence="3" type="ORF">SAMN06265355_11336</name>
</gene>
<keyword evidence="2" id="KW-1133">Transmembrane helix</keyword>
<evidence type="ECO:0000256" key="1">
    <source>
        <dbReference type="SAM" id="MobiDB-lite"/>
    </source>
</evidence>
<feature type="compositionally biased region" description="Low complexity" evidence="1">
    <location>
        <begin position="230"/>
        <end position="239"/>
    </location>
</feature>
<feature type="compositionally biased region" description="Basic residues" evidence="1">
    <location>
        <begin position="1"/>
        <end position="22"/>
    </location>
</feature>
<keyword evidence="2" id="KW-0812">Transmembrane</keyword>
<feature type="region of interest" description="Disordered" evidence="1">
    <location>
        <begin position="212"/>
        <end position="239"/>
    </location>
</feature>
<dbReference type="OrthoDB" id="3480223at2"/>
<feature type="transmembrane region" description="Helical" evidence="2">
    <location>
        <begin position="42"/>
        <end position="62"/>
    </location>
</feature>